<evidence type="ECO:0000313" key="2">
    <source>
        <dbReference type="Proteomes" id="UP001200470"/>
    </source>
</evidence>
<sequence length="204" mass="23915">MKYNIRRIWLILSLVTILMLVIGMVAGFSDVKQYAKQMETLMNKGDYDAALQIGCKSDKTDSLLTALRVEALYQQHRLGDELFTYPISGSGRDMKHCGGDKMLCGYLIDCQLDQFVKLLPTYYPINSSLPKHYQEALVLYKHLRAQPIIVFNNLAMEADFDEMKSLQQRYPKQREWLINMQTNYKDTYWYYYFCGKAINKLQNR</sequence>
<comment type="caution">
    <text evidence="1">The sequence shown here is derived from an EMBL/GenBank/DDBJ whole genome shotgun (WGS) entry which is preliminary data.</text>
</comment>
<dbReference type="RefSeq" id="WP_301638341.1">
    <property type="nucleotide sequence ID" value="NZ_JADYTN010000019.1"/>
</dbReference>
<proteinExistence type="predicted"/>
<dbReference type="InterPro" id="IPR045692">
    <property type="entry name" value="DUF6057"/>
</dbReference>
<organism evidence="1 2">
    <name type="scientific">Xylanibacter brevis</name>
    <dbReference type="NCBI Taxonomy" id="83231"/>
    <lineage>
        <taxon>Bacteria</taxon>
        <taxon>Pseudomonadati</taxon>
        <taxon>Bacteroidota</taxon>
        <taxon>Bacteroidia</taxon>
        <taxon>Bacteroidales</taxon>
        <taxon>Prevotellaceae</taxon>
        <taxon>Xylanibacter</taxon>
    </lineage>
</organism>
<dbReference type="EMBL" id="JADYTN010000019">
    <property type="protein sequence ID" value="MCF2564238.1"/>
    <property type="molecule type" value="Genomic_DNA"/>
</dbReference>
<dbReference type="Proteomes" id="UP001200470">
    <property type="component" value="Unassembled WGS sequence"/>
</dbReference>
<evidence type="ECO:0000313" key="1">
    <source>
        <dbReference type="EMBL" id="MCF2564238.1"/>
    </source>
</evidence>
<dbReference type="Pfam" id="PF19529">
    <property type="entry name" value="DUF6057"/>
    <property type="match status" value="1"/>
</dbReference>
<accession>A0ABS9CGR8</accession>
<protein>
    <submittedName>
        <fullName evidence="1">Uncharacterized protein</fullName>
    </submittedName>
</protein>
<name>A0ABS9CGR8_9BACT</name>
<keyword evidence="2" id="KW-1185">Reference proteome</keyword>
<gene>
    <name evidence="1" type="ORF">I6E12_08945</name>
</gene>
<reference evidence="1 2" key="1">
    <citation type="submission" date="2020-12" db="EMBL/GenBank/DDBJ databases">
        <title>Whole genome sequences of gut porcine anaerobes.</title>
        <authorList>
            <person name="Kubasova T."/>
            <person name="Jahodarova E."/>
            <person name="Rychlik I."/>
        </authorList>
    </citation>
    <scope>NUCLEOTIDE SEQUENCE [LARGE SCALE GENOMIC DNA]</scope>
    <source>
        <strain evidence="1 2">An925</strain>
    </source>
</reference>